<protein>
    <submittedName>
        <fullName evidence="2">Uncharacterized protein</fullName>
    </submittedName>
</protein>
<keyword evidence="1" id="KW-0732">Signal</keyword>
<dbReference type="AlphaFoldDB" id="A0A0J6SFC9"/>
<name>A0A0J6SFC9_9HYPH</name>
<evidence type="ECO:0000313" key="3">
    <source>
        <dbReference type="Proteomes" id="UP000035955"/>
    </source>
</evidence>
<feature type="chain" id="PRO_5005281054" evidence="1">
    <location>
        <begin position="21"/>
        <end position="115"/>
    </location>
</feature>
<comment type="caution">
    <text evidence="2">The sequence shown here is derived from an EMBL/GenBank/DDBJ whole genome shotgun (WGS) entry which is preliminary data.</text>
</comment>
<proteinExistence type="predicted"/>
<evidence type="ECO:0000313" key="2">
    <source>
        <dbReference type="EMBL" id="KMO32412.1"/>
    </source>
</evidence>
<gene>
    <name evidence="2" type="ORF">VQ02_23665</name>
</gene>
<evidence type="ECO:0000256" key="1">
    <source>
        <dbReference type="SAM" id="SignalP"/>
    </source>
</evidence>
<sequence length="115" mass="12320">MILAVALVLAAGSPVSTASAGLTIKDPVPSELQARVAGLLQDMRSGDADAAIGAARIIDGDLWRQYGLLFLRVEVDCRQELCMTIIARVNSNELVPELILNSDKFLHFVDASVDL</sequence>
<dbReference type="Proteomes" id="UP000035955">
    <property type="component" value="Unassembled WGS sequence"/>
</dbReference>
<reference evidence="2 3" key="1">
    <citation type="submission" date="2015-03" db="EMBL/GenBank/DDBJ databases">
        <title>Genome sequencing of Methylobacterium variabile DSM 16961.</title>
        <authorList>
            <person name="Chaudhry V."/>
            <person name="Patil P.B."/>
        </authorList>
    </citation>
    <scope>NUCLEOTIDE SEQUENCE [LARGE SCALE GENOMIC DNA]</scope>
    <source>
        <strain evidence="2 3">DSM 16961</strain>
    </source>
</reference>
<feature type="signal peptide" evidence="1">
    <location>
        <begin position="1"/>
        <end position="20"/>
    </location>
</feature>
<dbReference type="RefSeq" id="WP_048446674.1">
    <property type="nucleotide sequence ID" value="NZ_LABY01000176.1"/>
</dbReference>
<dbReference type="OrthoDB" id="8003997at2"/>
<keyword evidence="3" id="KW-1185">Reference proteome</keyword>
<dbReference type="PATRIC" id="fig|298794.3.peg.2256"/>
<dbReference type="EMBL" id="LABY01000176">
    <property type="protein sequence ID" value="KMO32412.1"/>
    <property type="molecule type" value="Genomic_DNA"/>
</dbReference>
<organism evidence="2 3">
    <name type="scientific">Methylobacterium variabile</name>
    <dbReference type="NCBI Taxonomy" id="298794"/>
    <lineage>
        <taxon>Bacteria</taxon>
        <taxon>Pseudomonadati</taxon>
        <taxon>Pseudomonadota</taxon>
        <taxon>Alphaproteobacteria</taxon>
        <taxon>Hyphomicrobiales</taxon>
        <taxon>Methylobacteriaceae</taxon>
        <taxon>Methylobacterium</taxon>
    </lineage>
</organism>
<accession>A0A0J6SFC9</accession>